<evidence type="ECO:0000313" key="3">
    <source>
        <dbReference type="Proteomes" id="UP000197269"/>
    </source>
</evidence>
<evidence type="ECO:0000313" key="2">
    <source>
        <dbReference type="EMBL" id="OWO95835.1"/>
    </source>
</evidence>
<dbReference type="EMBL" id="MXPU01000004">
    <property type="protein sequence ID" value="OWO95835.1"/>
    <property type="molecule type" value="Genomic_DNA"/>
</dbReference>
<name>A0A246DZN9_9HYPH</name>
<proteinExistence type="predicted"/>
<accession>A0A246DZN9</accession>
<dbReference type="Pfam" id="PF16998">
    <property type="entry name" value="17kDa_Anti_2"/>
    <property type="match status" value="1"/>
</dbReference>
<dbReference type="RefSeq" id="WP_088392644.1">
    <property type="nucleotide sequence ID" value="NZ_MXPU01000004.1"/>
</dbReference>
<comment type="caution">
    <text evidence="2">The sequence shown here is derived from an EMBL/GenBank/DDBJ whole genome shotgun (WGS) entry which is preliminary data.</text>
</comment>
<dbReference type="InterPro" id="IPR032635">
    <property type="entry name" value="Anti_2"/>
</dbReference>
<dbReference type="Proteomes" id="UP000197269">
    <property type="component" value="Unassembled WGS sequence"/>
</dbReference>
<protein>
    <recommendedName>
        <fullName evidence="1">Surface antigen domain-containing protein</fullName>
    </recommendedName>
</protein>
<reference evidence="2 3" key="1">
    <citation type="submission" date="2017-03" db="EMBL/GenBank/DDBJ databases">
        <title>Genome of strain Rhizobium sp. CNPSo 668.</title>
        <authorList>
            <person name="Ribeiro R."/>
        </authorList>
    </citation>
    <scope>NUCLEOTIDE SEQUENCE [LARGE SCALE GENOMIC DNA]</scope>
    <source>
        <strain evidence="2 3">CNPSo 668</strain>
    </source>
</reference>
<evidence type="ECO:0000259" key="1">
    <source>
        <dbReference type="Pfam" id="PF16998"/>
    </source>
</evidence>
<gene>
    <name evidence="2" type="ORF">B5E41_06480</name>
</gene>
<organism evidence="2 3">
    <name type="scientific">Rhizobium esperanzae</name>
    <dbReference type="NCBI Taxonomy" id="1967781"/>
    <lineage>
        <taxon>Bacteria</taxon>
        <taxon>Pseudomonadati</taxon>
        <taxon>Pseudomonadota</taxon>
        <taxon>Alphaproteobacteria</taxon>
        <taxon>Hyphomicrobiales</taxon>
        <taxon>Rhizobiaceae</taxon>
        <taxon>Rhizobium/Agrobacterium group</taxon>
        <taxon>Rhizobium</taxon>
    </lineage>
</organism>
<sequence>MKRTVIIACACVAFLAACSRTEPLEVSAAPSVSPGAAPVSDQAVIADVVGRGTVGTKALAWANPSTGSAGVIEQIDTHDRPDGCRGFVTSRQSLEGTTRFGGVVCPSGNSWKLGATTH</sequence>
<dbReference type="PROSITE" id="PS51257">
    <property type="entry name" value="PROKAR_LIPOPROTEIN"/>
    <property type="match status" value="1"/>
</dbReference>
<feature type="domain" description="Surface antigen" evidence="1">
    <location>
        <begin position="38"/>
        <end position="113"/>
    </location>
</feature>
<dbReference type="AlphaFoldDB" id="A0A246DZN9"/>